<dbReference type="Proteomes" id="UP000046395">
    <property type="component" value="Unassembled WGS sequence"/>
</dbReference>
<accession>A0A5S6R454</accession>
<dbReference type="WBParaSite" id="TMUE_3000014218.1">
    <property type="protein sequence ID" value="TMUE_3000014218.1"/>
    <property type="gene ID" value="WBGene00302157"/>
</dbReference>
<dbReference type="AlphaFoldDB" id="A0A5S6R454"/>
<feature type="region of interest" description="Disordered" evidence="1">
    <location>
        <begin position="1"/>
        <end position="39"/>
    </location>
</feature>
<proteinExistence type="predicted"/>
<evidence type="ECO:0000313" key="2">
    <source>
        <dbReference type="Proteomes" id="UP000046395"/>
    </source>
</evidence>
<reference evidence="3" key="1">
    <citation type="submission" date="2019-12" db="UniProtKB">
        <authorList>
            <consortium name="WormBaseParasite"/>
        </authorList>
    </citation>
    <scope>IDENTIFICATION</scope>
</reference>
<name>A0A5S6R454_TRIMR</name>
<sequence>MPQGPIAGESNIRSDDHHRPSDADPPNASRPRRRCDPSLNRESLRLRISAIGRPASERPNFQFSPLQCVYSKRPSAEGDFAAALLLFALYTNNRPVETGFRHRESPCPRDSRRQSDWLRLELVLEHVEREREIDRDS</sequence>
<evidence type="ECO:0000256" key="1">
    <source>
        <dbReference type="SAM" id="MobiDB-lite"/>
    </source>
</evidence>
<protein>
    <submittedName>
        <fullName evidence="3">Uncharacterized protein</fullName>
    </submittedName>
</protein>
<feature type="compositionally biased region" description="Basic and acidic residues" evidence="1">
    <location>
        <begin position="12"/>
        <end position="22"/>
    </location>
</feature>
<keyword evidence="2" id="KW-1185">Reference proteome</keyword>
<organism evidence="2 3">
    <name type="scientific">Trichuris muris</name>
    <name type="common">Mouse whipworm</name>
    <dbReference type="NCBI Taxonomy" id="70415"/>
    <lineage>
        <taxon>Eukaryota</taxon>
        <taxon>Metazoa</taxon>
        <taxon>Ecdysozoa</taxon>
        <taxon>Nematoda</taxon>
        <taxon>Enoplea</taxon>
        <taxon>Dorylaimia</taxon>
        <taxon>Trichinellida</taxon>
        <taxon>Trichuridae</taxon>
        <taxon>Trichuris</taxon>
    </lineage>
</organism>
<evidence type="ECO:0000313" key="3">
    <source>
        <dbReference type="WBParaSite" id="TMUE_3000014218.1"/>
    </source>
</evidence>